<sequence length="196" mass="23706">MFLDPQKPIEKHRFRLPHWHQDGVFVFITWRLADSLPKEVVDKIRNERETWLTRHPKPWDLKTAAEYNRCFTLPLEDKLDQHHGSCCLREHHRIVTGALHHFDAQRYQLDCFVVMPNHVHVLLILKEGWPLEDILHSLKSFAANEINKALNTKGKLWQKTYWDRLIRSERHLNWTRNYIAENPKNLPPTHYHHWQK</sequence>
<dbReference type="RefSeq" id="WP_189570875.1">
    <property type="nucleotide sequence ID" value="NZ_BMXI01000011.1"/>
</dbReference>
<dbReference type="Pfam" id="PF01797">
    <property type="entry name" value="Y1_Tnp"/>
    <property type="match status" value="1"/>
</dbReference>
<dbReference type="SMART" id="SM01321">
    <property type="entry name" value="Y1_Tnp"/>
    <property type="match status" value="1"/>
</dbReference>
<keyword evidence="3" id="KW-1185">Reference proteome</keyword>
<reference evidence="2" key="1">
    <citation type="journal article" date="2014" name="Int. J. Syst. Evol. Microbiol.">
        <title>Complete genome sequence of Corynebacterium casei LMG S-19264T (=DSM 44701T), isolated from a smear-ripened cheese.</title>
        <authorList>
            <consortium name="US DOE Joint Genome Institute (JGI-PGF)"/>
            <person name="Walter F."/>
            <person name="Albersmeier A."/>
            <person name="Kalinowski J."/>
            <person name="Ruckert C."/>
        </authorList>
    </citation>
    <scope>NUCLEOTIDE SEQUENCE</scope>
    <source>
        <strain evidence="2">KCTC 12988</strain>
    </source>
</reference>
<dbReference type="InterPro" id="IPR002686">
    <property type="entry name" value="Transposase_17"/>
</dbReference>
<organism evidence="2 3">
    <name type="scientific">Roseibacillus persicicus</name>
    <dbReference type="NCBI Taxonomy" id="454148"/>
    <lineage>
        <taxon>Bacteria</taxon>
        <taxon>Pseudomonadati</taxon>
        <taxon>Verrucomicrobiota</taxon>
        <taxon>Verrucomicrobiia</taxon>
        <taxon>Verrucomicrobiales</taxon>
        <taxon>Verrucomicrobiaceae</taxon>
        <taxon>Roseibacillus</taxon>
    </lineage>
</organism>
<dbReference type="GO" id="GO:0006313">
    <property type="term" value="P:DNA transposition"/>
    <property type="evidence" value="ECO:0007669"/>
    <property type="project" value="InterPro"/>
</dbReference>
<dbReference type="GO" id="GO:0004803">
    <property type="term" value="F:transposase activity"/>
    <property type="evidence" value="ECO:0007669"/>
    <property type="project" value="InterPro"/>
</dbReference>
<dbReference type="Proteomes" id="UP000644507">
    <property type="component" value="Unassembled WGS sequence"/>
</dbReference>
<gene>
    <name evidence="2" type="ORF">GCM10007100_27470</name>
</gene>
<dbReference type="SUPFAM" id="SSF143422">
    <property type="entry name" value="Transposase IS200-like"/>
    <property type="match status" value="1"/>
</dbReference>
<protein>
    <recommendedName>
        <fullName evidence="1">Transposase IS200-like domain-containing protein</fullName>
    </recommendedName>
</protein>
<dbReference type="InterPro" id="IPR052715">
    <property type="entry name" value="RAYT_transposase"/>
</dbReference>
<comment type="caution">
    <text evidence="2">The sequence shown here is derived from an EMBL/GenBank/DDBJ whole genome shotgun (WGS) entry which is preliminary data.</text>
</comment>
<dbReference type="PANTHER" id="PTHR36966">
    <property type="entry name" value="REP-ASSOCIATED TYROSINE TRANSPOSASE"/>
    <property type="match status" value="1"/>
</dbReference>
<dbReference type="Gene3D" id="3.30.70.1290">
    <property type="entry name" value="Transposase IS200-like"/>
    <property type="match status" value="1"/>
</dbReference>
<evidence type="ECO:0000313" key="3">
    <source>
        <dbReference type="Proteomes" id="UP000644507"/>
    </source>
</evidence>
<evidence type="ECO:0000313" key="2">
    <source>
        <dbReference type="EMBL" id="GHC58857.1"/>
    </source>
</evidence>
<accession>A0A918TRJ5</accession>
<reference evidence="2" key="2">
    <citation type="submission" date="2020-09" db="EMBL/GenBank/DDBJ databases">
        <authorList>
            <person name="Sun Q."/>
            <person name="Kim S."/>
        </authorList>
    </citation>
    <scope>NUCLEOTIDE SEQUENCE</scope>
    <source>
        <strain evidence="2">KCTC 12988</strain>
    </source>
</reference>
<dbReference type="EMBL" id="BMXI01000011">
    <property type="protein sequence ID" value="GHC58857.1"/>
    <property type="molecule type" value="Genomic_DNA"/>
</dbReference>
<dbReference type="AlphaFoldDB" id="A0A918TRJ5"/>
<dbReference type="InterPro" id="IPR036515">
    <property type="entry name" value="Transposase_17_sf"/>
</dbReference>
<proteinExistence type="predicted"/>
<evidence type="ECO:0000259" key="1">
    <source>
        <dbReference type="SMART" id="SM01321"/>
    </source>
</evidence>
<dbReference type="GO" id="GO:0043565">
    <property type="term" value="F:sequence-specific DNA binding"/>
    <property type="evidence" value="ECO:0007669"/>
    <property type="project" value="TreeGrafter"/>
</dbReference>
<dbReference type="PANTHER" id="PTHR36966:SF1">
    <property type="entry name" value="REP-ASSOCIATED TYROSINE TRANSPOSASE"/>
    <property type="match status" value="1"/>
</dbReference>
<name>A0A918TRJ5_9BACT</name>
<feature type="domain" description="Transposase IS200-like" evidence="1">
    <location>
        <begin position="21"/>
        <end position="182"/>
    </location>
</feature>